<dbReference type="GO" id="GO:0008017">
    <property type="term" value="F:microtubule binding"/>
    <property type="evidence" value="ECO:0007669"/>
    <property type="project" value="TreeGrafter"/>
</dbReference>
<feature type="compositionally biased region" description="Polar residues" evidence="1">
    <location>
        <begin position="325"/>
        <end position="335"/>
    </location>
</feature>
<name>A0AAD7SAX2_9TELE</name>
<dbReference type="InterPro" id="IPR026106">
    <property type="entry name" value="MAP9"/>
</dbReference>
<feature type="region of interest" description="Disordered" evidence="1">
    <location>
        <begin position="100"/>
        <end position="456"/>
    </location>
</feature>
<dbReference type="GO" id="GO:1902412">
    <property type="term" value="P:regulation of mitotic cytokinesis"/>
    <property type="evidence" value="ECO:0007669"/>
    <property type="project" value="TreeGrafter"/>
</dbReference>
<comment type="caution">
    <text evidence="2">The sequence shown here is derived from an EMBL/GenBank/DDBJ whole genome shotgun (WGS) entry which is preliminary data.</text>
</comment>
<feature type="region of interest" description="Disordered" evidence="1">
    <location>
        <begin position="499"/>
        <end position="535"/>
    </location>
</feature>
<feature type="compositionally biased region" description="Basic and acidic residues" evidence="1">
    <location>
        <begin position="196"/>
        <end position="237"/>
    </location>
</feature>
<feature type="compositionally biased region" description="Low complexity" evidence="1">
    <location>
        <begin position="336"/>
        <end position="347"/>
    </location>
</feature>
<dbReference type="PANTHER" id="PTHR14739:SF9">
    <property type="entry name" value="MICROTUBULE-ASSOCIATED PROTEIN 9"/>
    <property type="match status" value="1"/>
</dbReference>
<accession>A0AAD7SAX2</accession>
<feature type="compositionally biased region" description="Basic and acidic residues" evidence="1">
    <location>
        <begin position="567"/>
        <end position="579"/>
    </location>
</feature>
<feature type="compositionally biased region" description="Polar residues" evidence="1">
    <location>
        <begin position="179"/>
        <end position="195"/>
    </location>
</feature>
<evidence type="ECO:0000313" key="2">
    <source>
        <dbReference type="EMBL" id="KAJ8399257.1"/>
    </source>
</evidence>
<feature type="compositionally biased region" description="Basic and acidic residues" evidence="1">
    <location>
        <begin position="397"/>
        <end position="425"/>
    </location>
</feature>
<dbReference type="PANTHER" id="PTHR14739">
    <property type="entry name" value="MICROTUBULE-ASSOCIATED PROTEIN 9"/>
    <property type="match status" value="1"/>
</dbReference>
<feature type="compositionally biased region" description="Basic and acidic residues" evidence="1">
    <location>
        <begin position="501"/>
        <end position="532"/>
    </location>
</feature>
<dbReference type="AlphaFoldDB" id="A0AAD7SAX2"/>
<organism evidence="2 3">
    <name type="scientific">Aldrovandia affinis</name>
    <dbReference type="NCBI Taxonomy" id="143900"/>
    <lineage>
        <taxon>Eukaryota</taxon>
        <taxon>Metazoa</taxon>
        <taxon>Chordata</taxon>
        <taxon>Craniata</taxon>
        <taxon>Vertebrata</taxon>
        <taxon>Euteleostomi</taxon>
        <taxon>Actinopterygii</taxon>
        <taxon>Neopterygii</taxon>
        <taxon>Teleostei</taxon>
        <taxon>Notacanthiformes</taxon>
        <taxon>Halosauridae</taxon>
        <taxon>Aldrovandia</taxon>
    </lineage>
</organism>
<reference evidence="2" key="1">
    <citation type="journal article" date="2023" name="Science">
        <title>Genome structures resolve the early diversification of teleost fishes.</title>
        <authorList>
            <person name="Parey E."/>
            <person name="Louis A."/>
            <person name="Montfort J."/>
            <person name="Bouchez O."/>
            <person name="Roques C."/>
            <person name="Iampietro C."/>
            <person name="Lluch J."/>
            <person name="Castinel A."/>
            <person name="Donnadieu C."/>
            <person name="Desvignes T."/>
            <person name="Floi Bucao C."/>
            <person name="Jouanno E."/>
            <person name="Wen M."/>
            <person name="Mejri S."/>
            <person name="Dirks R."/>
            <person name="Jansen H."/>
            <person name="Henkel C."/>
            <person name="Chen W.J."/>
            <person name="Zahm M."/>
            <person name="Cabau C."/>
            <person name="Klopp C."/>
            <person name="Thompson A.W."/>
            <person name="Robinson-Rechavi M."/>
            <person name="Braasch I."/>
            <person name="Lecointre G."/>
            <person name="Bobe J."/>
            <person name="Postlethwait J.H."/>
            <person name="Berthelot C."/>
            <person name="Roest Crollius H."/>
            <person name="Guiguen Y."/>
        </authorList>
    </citation>
    <scope>NUCLEOTIDE SEQUENCE</scope>
    <source>
        <strain evidence="2">NC1722</strain>
    </source>
</reference>
<dbReference type="GO" id="GO:0090307">
    <property type="term" value="P:mitotic spindle assembly"/>
    <property type="evidence" value="ECO:0007669"/>
    <property type="project" value="TreeGrafter"/>
</dbReference>
<feature type="compositionally biased region" description="Basic residues" evidence="1">
    <location>
        <begin position="121"/>
        <end position="135"/>
    </location>
</feature>
<dbReference type="GO" id="GO:0000235">
    <property type="term" value="C:astral microtubule"/>
    <property type="evidence" value="ECO:0007669"/>
    <property type="project" value="TreeGrafter"/>
</dbReference>
<evidence type="ECO:0000313" key="3">
    <source>
        <dbReference type="Proteomes" id="UP001221898"/>
    </source>
</evidence>
<evidence type="ECO:0000256" key="1">
    <source>
        <dbReference type="SAM" id="MobiDB-lite"/>
    </source>
</evidence>
<sequence length="579" mass="65242">MRGFNFTEPCGTKFIAYIYFLSSVREMSEDVLSTTLAYKKSPKTSKRTSFQDELQAAISARARKNSIKENYSYADDFEDDDALEVLLNQRKKKIEMFKSGKKKAIDVKPPDTCANEDRTTVKPKRVSFMKTRRKGSPTPGGPSDAGSLRRDEMENGVNSSGSYSPHSSSRSDRSQTKSVQFSQWSRSQSVSPTLSEEQRQEVLTSTEEHWSGATRERQETVTDRERQETVTDGERQETLTSNEGRLTMTGRYEQEEAPNVEDQERLTGREMQPPVPQPRERRKTPSSASPFEEDRPKPRPRQRGPREGRDPEEESVAGGRLQLSRPPTSSVSIPLSSADRASSASSAGQMESFREPSPQRPEEDRCISSTFSRLSSPAGGQLSDTLSRSTPASDETDFPKKGKQEEYGSKSFEDYQKGEEKRLDSDGSGQSHMMEKSLEPSSQTQSTKRPKSARAQAVESRYLGALKVLDQVTTQITAQPDMADSIRATVYQEWLKTKQKSTHETLKVKKQEEQSLQEKKKQGEMSRKEDAKASFAAWSEQKTEVFKAKVKEKHKVTQTQQEEIDQLVEKKESAKKAGV</sequence>
<dbReference type="Proteomes" id="UP001221898">
    <property type="component" value="Unassembled WGS sequence"/>
</dbReference>
<keyword evidence="3" id="KW-1185">Reference proteome</keyword>
<feature type="region of interest" description="Disordered" evidence="1">
    <location>
        <begin position="551"/>
        <end position="579"/>
    </location>
</feature>
<gene>
    <name evidence="2" type="ORF">AAFF_G00412950</name>
</gene>
<feature type="compositionally biased region" description="Polar residues" evidence="1">
    <location>
        <begin position="382"/>
        <end position="393"/>
    </location>
</feature>
<evidence type="ECO:0008006" key="4">
    <source>
        <dbReference type="Google" id="ProtNLM"/>
    </source>
</evidence>
<protein>
    <recommendedName>
        <fullName evidence="4">Microtubule-associated protein 9</fullName>
    </recommendedName>
</protein>
<proteinExistence type="predicted"/>
<dbReference type="EMBL" id="JAINUG010000084">
    <property type="protein sequence ID" value="KAJ8399257.1"/>
    <property type="molecule type" value="Genomic_DNA"/>
</dbReference>
<dbReference type="GO" id="GO:0000281">
    <property type="term" value="P:mitotic cytokinesis"/>
    <property type="evidence" value="ECO:0007669"/>
    <property type="project" value="InterPro"/>
</dbReference>
<feature type="compositionally biased region" description="Basic and acidic residues" evidence="1">
    <location>
        <begin position="100"/>
        <end position="120"/>
    </location>
</feature>
<feature type="compositionally biased region" description="Low complexity" evidence="1">
    <location>
        <begin position="159"/>
        <end position="168"/>
    </location>
</feature>